<keyword evidence="3" id="KW-1185">Reference proteome</keyword>
<feature type="chain" id="PRO_5041441332" evidence="1">
    <location>
        <begin position="17"/>
        <end position="132"/>
    </location>
</feature>
<accession>A0AA40D687</accession>
<sequence length="132" mass="13713">MHSLLVLATLPLAAFAALNGRCTGSGATGKWGESGICVKTSTCNAYGGSYKTGACPNDPSDVKCCLVGITPNAATQPCGADSWCTWTSNGCLGRWMSSKSCCFVLSLLFRGQLLTNTIDHCPGGSNYKCCNI</sequence>
<feature type="signal peptide" evidence="1">
    <location>
        <begin position="1"/>
        <end position="16"/>
    </location>
</feature>
<dbReference type="EMBL" id="JAULSY010000117">
    <property type="protein sequence ID" value="KAK0664632.1"/>
    <property type="molecule type" value="Genomic_DNA"/>
</dbReference>
<organism evidence="2 3">
    <name type="scientific">Cercophora samala</name>
    <dbReference type="NCBI Taxonomy" id="330535"/>
    <lineage>
        <taxon>Eukaryota</taxon>
        <taxon>Fungi</taxon>
        <taxon>Dikarya</taxon>
        <taxon>Ascomycota</taxon>
        <taxon>Pezizomycotina</taxon>
        <taxon>Sordariomycetes</taxon>
        <taxon>Sordariomycetidae</taxon>
        <taxon>Sordariales</taxon>
        <taxon>Lasiosphaeriaceae</taxon>
        <taxon>Cercophora</taxon>
    </lineage>
</organism>
<name>A0AA40D687_9PEZI</name>
<keyword evidence="1" id="KW-0732">Signal</keyword>
<evidence type="ECO:0000256" key="1">
    <source>
        <dbReference type="SAM" id="SignalP"/>
    </source>
</evidence>
<comment type="caution">
    <text evidence="2">The sequence shown here is derived from an EMBL/GenBank/DDBJ whole genome shotgun (WGS) entry which is preliminary data.</text>
</comment>
<proteinExistence type="predicted"/>
<gene>
    <name evidence="2" type="ORF">QBC41DRAFT_233542</name>
</gene>
<evidence type="ECO:0000313" key="2">
    <source>
        <dbReference type="EMBL" id="KAK0664632.1"/>
    </source>
</evidence>
<protein>
    <submittedName>
        <fullName evidence="2">Uncharacterized protein</fullName>
    </submittedName>
</protein>
<reference evidence="2" key="1">
    <citation type="submission" date="2023-06" db="EMBL/GenBank/DDBJ databases">
        <title>Genome-scale phylogeny and comparative genomics of the fungal order Sordariales.</title>
        <authorList>
            <consortium name="Lawrence Berkeley National Laboratory"/>
            <person name="Hensen N."/>
            <person name="Bonometti L."/>
            <person name="Westerberg I."/>
            <person name="Brannstrom I.O."/>
            <person name="Guillou S."/>
            <person name="Cros-Aarteil S."/>
            <person name="Calhoun S."/>
            <person name="Haridas S."/>
            <person name="Kuo A."/>
            <person name="Mondo S."/>
            <person name="Pangilinan J."/>
            <person name="Riley R."/>
            <person name="Labutti K."/>
            <person name="Andreopoulos B."/>
            <person name="Lipzen A."/>
            <person name="Chen C."/>
            <person name="Yanf M."/>
            <person name="Daum C."/>
            <person name="Ng V."/>
            <person name="Clum A."/>
            <person name="Steindorff A."/>
            <person name="Ohm R."/>
            <person name="Martin F."/>
            <person name="Silar P."/>
            <person name="Natvig D."/>
            <person name="Lalanne C."/>
            <person name="Gautier V."/>
            <person name="Ament-Velasquez S.L."/>
            <person name="Kruys A."/>
            <person name="Hutchinson M.I."/>
            <person name="Powell A.J."/>
            <person name="Barry K."/>
            <person name="Miller A.N."/>
            <person name="Grigoriev I.V."/>
            <person name="Debuchy R."/>
            <person name="Gladieux P."/>
            <person name="Thoren M.H."/>
            <person name="Johannesson H."/>
        </authorList>
    </citation>
    <scope>NUCLEOTIDE SEQUENCE</scope>
    <source>
        <strain evidence="2">CBS 307.81</strain>
    </source>
</reference>
<evidence type="ECO:0000313" key="3">
    <source>
        <dbReference type="Proteomes" id="UP001174997"/>
    </source>
</evidence>
<dbReference type="Proteomes" id="UP001174997">
    <property type="component" value="Unassembled WGS sequence"/>
</dbReference>
<dbReference type="AlphaFoldDB" id="A0AA40D687"/>